<evidence type="ECO:0000313" key="3">
    <source>
        <dbReference type="Proteomes" id="UP001141552"/>
    </source>
</evidence>
<protein>
    <recommendedName>
        <fullName evidence="1">SAWADEE domain-containing protein</fullName>
    </recommendedName>
</protein>
<reference evidence="2" key="2">
    <citation type="journal article" date="2023" name="Plants (Basel)">
        <title>Annotation of the Turnera subulata (Passifloraceae) Draft Genome Reveals the S-Locus Evolved after the Divergence of Turneroideae from Passifloroideae in a Stepwise Manner.</title>
        <authorList>
            <person name="Henning P.M."/>
            <person name="Roalson E.H."/>
            <person name="Mir W."/>
            <person name="McCubbin A.G."/>
            <person name="Shore J.S."/>
        </authorList>
    </citation>
    <scope>NUCLEOTIDE SEQUENCE</scope>
    <source>
        <strain evidence="2">F60SS</strain>
    </source>
</reference>
<proteinExistence type="predicted"/>
<comment type="caution">
    <text evidence="2">The sequence shown here is derived from an EMBL/GenBank/DDBJ whole genome shotgun (WGS) entry which is preliminary data.</text>
</comment>
<feature type="domain" description="SAWADEE" evidence="1">
    <location>
        <begin position="2"/>
        <end position="142"/>
    </location>
</feature>
<accession>A0A9Q0J8K6</accession>
<reference evidence="2" key="1">
    <citation type="submission" date="2022-02" db="EMBL/GenBank/DDBJ databases">
        <authorList>
            <person name="Henning P.M."/>
            <person name="McCubbin A.G."/>
            <person name="Shore J.S."/>
        </authorList>
    </citation>
    <scope>NUCLEOTIDE SEQUENCE</scope>
    <source>
        <strain evidence="2">F60SS</strain>
        <tissue evidence="2">Leaves</tissue>
    </source>
</reference>
<evidence type="ECO:0000259" key="1">
    <source>
        <dbReference type="Pfam" id="PF16719"/>
    </source>
</evidence>
<keyword evidence="3" id="KW-1185">Reference proteome</keyword>
<dbReference type="Proteomes" id="UP001141552">
    <property type="component" value="Unassembled WGS sequence"/>
</dbReference>
<evidence type="ECO:0000313" key="2">
    <source>
        <dbReference type="EMBL" id="KAJ4831660.1"/>
    </source>
</evidence>
<dbReference type="PANTHER" id="PTHR36384:SF1">
    <property type="entry name" value="SAWADEE PROTEIN"/>
    <property type="match status" value="1"/>
</dbReference>
<gene>
    <name evidence="2" type="ORF">Tsubulata_041536</name>
</gene>
<dbReference type="EMBL" id="JAKUCV010005315">
    <property type="protein sequence ID" value="KAJ4831660.1"/>
    <property type="molecule type" value="Genomic_DNA"/>
</dbReference>
<dbReference type="Pfam" id="PF16719">
    <property type="entry name" value="SAWADEE"/>
    <property type="match status" value="1"/>
</dbReference>
<dbReference type="AlphaFoldDB" id="A0A9Q0J8K6"/>
<sequence>MVDMEYQHPDDNAWYDVGLAFDGETLRLSYAGFPEEQDETFPVGKLETAEELEAFRGRFRRSSVQLQDHECSKIVHGKAVCASYQFENGEVKFYDALVVEVLNEEHECSGAGEEICSCTYVLKWQEGSLQGKRTFARIGDVCFTPPGKEIDPPLEDFLRMSRDRVKGDGGVLVGGEEPRNTTTTIYKDGSSYFKRMLPPNVEPRRRKFLCACKTNEGRIHGHCKK</sequence>
<organism evidence="2 3">
    <name type="scientific">Turnera subulata</name>
    <dbReference type="NCBI Taxonomy" id="218843"/>
    <lineage>
        <taxon>Eukaryota</taxon>
        <taxon>Viridiplantae</taxon>
        <taxon>Streptophyta</taxon>
        <taxon>Embryophyta</taxon>
        <taxon>Tracheophyta</taxon>
        <taxon>Spermatophyta</taxon>
        <taxon>Magnoliopsida</taxon>
        <taxon>eudicotyledons</taxon>
        <taxon>Gunneridae</taxon>
        <taxon>Pentapetalae</taxon>
        <taxon>rosids</taxon>
        <taxon>fabids</taxon>
        <taxon>Malpighiales</taxon>
        <taxon>Passifloraceae</taxon>
        <taxon>Turnera</taxon>
    </lineage>
</organism>
<dbReference type="OrthoDB" id="1866990at2759"/>
<dbReference type="InterPro" id="IPR032001">
    <property type="entry name" value="SAWADEE_dom"/>
</dbReference>
<dbReference type="GO" id="GO:0003682">
    <property type="term" value="F:chromatin binding"/>
    <property type="evidence" value="ECO:0007669"/>
    <property type="project" value="InterPro"/>
</dbReference>
<dbReference type="PANTHER" id="PTHR36384">
    <property type="entry name" value="SAWADEE PROTEIN"/>
    <property type="match status" value="1"/>
</dbReference>
<name>A0A9Q0J8K6_9ROSI</name>